<dbReference type="EMBL" id="CP025612">
    <property type="protein sequence ID" value="AUN32927.1"/>
    <property type="molecule type" value="Genomic_DNA"/>
</dbReference>
<keyword evidence="1" id="KW-0346">Stress response</keyword>
<protein>
    <submittedName>
        <fullName evidence="5">Type 1 glutamine amidotransferase domain-containing protein</fullName>
    </submittedName>
</protein>
<proteinExistence type="inferred from homology"/>
<accession>A0A2K9NIJ7</accession>
<dbReference type="PANTHER" id="PTHR48094">
    <property type="entry name" value="PROTEIN/NUCLEIC ACID DEGLYCASE DJ-1-RELATED"/>
    <property type="match status" value="1"/>
</dbReference>
<dbReference type="InterPro" id="IPR050325">
    <property type="entry name" value="Prot/Nucl_acid_deglycase"/>
</dbReference>
<dbReference type="GO" id="GO:0019172">
    <property type="term" value="F:glyoxalase III activity"/>
    <property type="evidence" value="ECO:0007669"/>
    <property type="project" value="TreeGrafter"/>
</dbReference>
<dbReference type="KEGG" id="ncb:C0V82_20730"/>
<dbReference type="Gene3D" id="3.40.50.880">
    <property type="match status" value="1"/>
</dbReference>
<dbReference type="Pfam" id="PF01965">
    <property type="entry name" value="DJ-1_PfpI"/>
    <property type="match status" value="1"/>
</dbReference>
<keyword evidence="5" id="KW-0315">Glutamine amidotransferase</keyword>
<comment type="similarity">
    <text evidence="3">Belongs to the peptidase C56 family. HSP31-like subfamily.</text>
</comment>
<keyword evidence="2" id="KW-0456">Lyase</keyword>
<evidence type="ECO:0000256" key="2">
    <source>
        <dbReference type="ARBA" id="ARBA00023239"/>
    </source>
</evidence>
<dbReference type="SUPFAM" id="SSF52317">
    <property type="entry name" value="Class I glutamine amidotransferase-like"/>
    <property type="match status" value="1"/>
</dbReference>
<sequence length="228" mass="23061">MTIPRILIVLTSCDRLAWIGPPAGFRLSEFTAAWTVLTDAGSELALASPQGGAPPVDPVGDALSGRSEATRRFLANREARDALADTLPLDQVHAGDFDGLFYPGGTGVLGDLAVDSHSIALIAAFAAEAKPMGFVSEAPAALLRVSEPDGTPYVAGRRLTVEDGGATLLPGGRRLGELLADLGACIIPGAAGGQHVVIHGSLVTGGNPASADATARALATLVLRAAGP</sequence>
<dbReference type="GO" id="GO:0016740">
    <property type="term" value="F:transferase activity"/>
    <property type="evidence" value="ECO:0007669"/>
    <property type="project" value="UniProtKB-KW"/>
</dbReference>
<evidence type="ECO:0000256" key="1">
    <source>
        <dbReference type="ARBA" id="ARBA00023016"/>
    </source>
</evidence>
<gene>
    <name evidence="5" type="ORF">C0V82_20730</name>
</gene>
<dbReference type="InterPro" id="IPR002818">
    <property type="entry name" value="DJ-1/PfpI"/>
</dbReference>
<dbReference type="OrthoDB" id="9792284at2"/>
<evidence type="ECO:0000313" key="5">
    <source>
        <dbReference type="EMBL" id="AUN32927.1"/>
    </source>
</evidence>
<name>A0A2K9NIJ7_9PROT</name>
<evidence type="ECO:0000259" key="4">
    <source>
        <dbReference type="Pfam" id="PF01965"/>
    </source>
</evidence>
<dbReference type="InterPro" id="IPR029062">
    <property type="entry name" value="Class_I_gatase-like"/>
</dbReference>
<feature type="domain" description="DJ-1/PfpI" evidence="4">
    <location>
        <begin position="24"/>
        <end position="218"/>
    </location>
</feature>
<reference evidence="5 6" key="1">
    <citation type="submission" date="2017-12" db="EMBL/GenBank/DDBJ databases">
        <title>Genomes of bacteria within cyanobacterial aggregates.</title>
        <authorList>
            <person name="Cai H."/>
        </authorList>
    </citation>
    <scope>NUCLEOTIDE SEQUENCE [LARGE SCALE GENOMIC DNA]</scope>
    <source>
        <strain evidence="5 6">TH16</strain>
    </source>
</reference>
<keyword evidence="5" id="KW-0808">Transferase</keyword>
<organism evidence="5 6">
    <name type="scientific">Niveispirillum cyanobacteriorum</name>
    <dbReference type="NCBI Taxonomy" id="1612173"/>
    <lineage>
        <taxon>Bacteria</taxon>
        <taxon>Pseudomonadati</taxon>
        <taxon>Pseudomonadota</taxon>
        <taxon>Alphaproteobacteria</taxon>
        <taxon>Rhodospirillales</taxon>
        <taxon>Azospirillaceae</taxon>
        <taxon>Niveispirillum</taxon>
    </lineage>
</organism>
<dbReference type="PANTHER" id="PTHR48094:SF11">
    <property type="entry name" value="GLUTATHIONE-INDEPENDENT GLYOXALASE HSP31-RELATED"/>
    <property type="match status" value="1"/>
</dbReference>
<dbReference type="Proteomes" id="UP000234752">
    <property type="component" value="Chromosome eg_2"/>
</dbReference>
<dbReference type="GO" id="GO:0019243">
    <property type="term" value="P:methylglyoxal catabolic process to D-lactate via S-lactoyl-glutathione"/>
    <property type="evidence" value="ECO:0007669"/>
    <property type="project" value="TreeGrafter"/>
</dbReference>
<dbReference type="GO" id="GO:0005737">
    <property type="term" value="C:cytoplasm"/>
    <property type="evidence" value="ECO:0007669"/>
    <property type="project" value="TreeGrafter"/>
</dbReference>
<evidence type="ECO:0000313" key="6">
    <source>
        <dbReference type="Proteomes" id="UP000234752"/>
    </source>
</evidence>
<evidence type="ECO:0000256" key="3">
    <source>
        <dbReference type="ARBA" id="ARBA00038493"/>
    </source>
</evidence>
<keyword evidence="6" id="KW-1185">Reference proteome</keyword>
<dbReference type="AlphaFoldDB" id="A0A2K9NIJ7"/>